<protein>
    <recommendedName>
        <fullName evidence="2">Protein kinase domain-containing protein</fullName>
    </recommendedName>
</protein>
<dbReference type="PROSITE" id="PS50011">
    <property type="entry name" value="PROTEIN_KINASE_DOM"/>
    <property type="match status" value="1"/>
</dbReference>
<dbReference type="AlphaFoldDB" id="A0A1J8Q5N1"/>
<evidence type="ECO:0000313" key="3">
    <source>
        <dbReference type="EMBL" id="OJA08608.1"/>
    </source>
</evidence>
<comment type="caution">
    <text evidence="3">The sequence shown here is derived from an EMBL/GenBank/DDBJ whole genome shotgun (WGS) entry which is preliminary data.</text>
</comment>
<dbReference type="InterPro" id="IPR001245">
    <property type="entry name" value="Ser-Thr/Tyr_kinase_cat_dom"/>
</dbReference>
<gene>
    <name evidence="3" type="ORF">AZE42_12385</name>
</gene>
<evidence type="ECO:0000259" key="2">
    <source>
        <dbReference type="PROSITE" id="PS50011"/>
    </source>
</evidence>
<dbReference type="STRING" id="180088.A0A1J8Q5N1"/>
<reference evidence="3 4" key="1">
    <citation type="submission" date="2016-03" db="EMBL/GenBank/DDBJ databases">
        <title>Comparative genomics of the ectomycorrhizal sister species Rhizopogon vinicolor and Rhizopogon vesiculosus (Basidiomycota: Boletales) reveals a divergence of the mating type B locus.</title>
        <authorList>
            <person name="Mujic A.B."/>
            <person name="Kuo A."/>
            <person name="Tritt A."/>
            <person name="Lipzen A."/>
            <person name="Chen C."/>
            <person name="Johnson J."/>
            <person name="Sharma A."/>
            <person name="Barry K."/>
            <person name="Grigoriev I.V."/>
            <person name="Spatafora J.W."/>
        </authorList>
    </citation>
    <scope>NUCLEOTIDE SEQUENCE [LARGE SCALE GENOMIC DNA]</scope>
    <source>
        <strain evidence="3 4">AM-OR11-056</strain>
    </source>
</reference>
<dbReference type="Pfam" id="PF07714">
    <property type="entry name" value="PK_Tyr_Ser-Thr"/>
    <property type="match status" value="1"/>
</dbReference>
<dbReference type="Proteomes" id="UP000183567">
    <property type="component" value="Unassembled WGS sequence"/>
</dbReference>
<evidence type="ECO:0000256" key="1">
    <source>
        <dbReference type="SAM" id="MobiDB-lite"/>
    </source>
</evidence>
<feature type="region of interest" description="Disordered" evidence="1">
    <location>
        <begin position="146"/>
        <end position="178"/>
    </location>
</feature>
<dbReference type="GO" id="GO:0005524">
    <property type="term" value="F:ATP binding"/>
    <property type="evidence" value="ECO:0007669"/>
    <property type="project" value="InterPro"/>
</dbReference>
<proteinExistence type="predicted"/>
<dbReference type="Gene3D" id="1.10.510.10">
    <property type="entry name" value="Transferase(Phosphotransferase) domain 1"/>
    <property type="match status" value="1"/>
</dbReference>
<keyword evidence="4" id="KW-1185">Reference proteome</keyword>
<dbReference type="InterPro" id="IPR000719">
    <property type="entry name" value="Prot_kinase_dom"/>
</dbReference>
<feature type="domain" description="Protein kinase" evidence="2">
    <location>
        <begin position="288"/>
        <end position="612"/>
    </location>
</feature>
<sequence>MDHGASQYNQDSDQSQVTLDLASPLRWIDAPTMDPLYASTTNFNALRGPPRPAATPAVRRRRPHPYAIRERAPSPPEMPMNRAIQQTSNNHSLIGGNVEHPDVMITAGRSGIMLDGGLGALSQWPSPKSRVNPGVSDFSTTKWQMISPEAPGGKPGAHQGASPRHVPTTGPNNVPALPGEEQLSHAATVVQNTKQVFVSRVAAIPRFPILPDDQRMEYNRLLEQVFKMTEQLENQLPMYYIVLGSDNIRKLIVITLTVAHQRARCSTESPQYIIGLNTLKNLTALITRCNLDPVCGGTYGNIYRCVYHGPEANVEVAVKAIRPQFISAEVFRRELGIWKRLQHSNILKFMGITSDFGPSVALVAPWMVNGTLTSFLDQNGKSLTLLDRLHLLHDIAAGLHYLHTFTLIEDGHTDLLPVVHGDLTGTNVLIGSDRRACLADFGLSGTLKKLTGMTYLVNTSCHPGALRWTAPELLSGEESAFANTQSDIYSFGCIMLQALRVCHWSSLKMRSARKATVWLFLAVERVLTAQIPLSTDYHKESLDFHSHSGHTRDPSPQKWDLDESPAVNATGNLVFETANSLLQHWANTRHRIGHRIVPGTVSVGIILYHGALTGPHIPTALDWVATEPEYSMIHCRGTVETGCWHATFAVTRPMKVLYFDGSSSAQLPEGTMDTQDLVAWSEMKPEWLDNELQRIQDLCKWGLKNGVNGFVRMEINFEIMICDFTSHMEVISFSNLDSLRLGVGQPPNLPEDPNTMHHSFEVMHSASWRENYPGETQII</sequence>
<name>A0A1J8Q5N1_9AGAM</name>
<dbReference type="InterPro" id="IPR038921">
    <property type="entry name" value="YOR389W-like"/>
</dbReference>
<dbReference type="PROSITE" id="PS00109">
    <property type="entry name" value="PROTEIN_KINASE_TYR"/>
    <property type="match status" value="1"/>
</dbReference>
<organism evidence="3 4">
    <name type="scientific">Rhizopogon vesiculosus</name>
    <dbReference type="NCBI Taxonomy" id="180088"/>
    <lineage>
        <taxon>Eukaryota</taxon>
        <taxon>Fungi</taxon>
        <taxon>Dikarya</taxon>
        <taxon>Basidiomycota</taxon>
        <taxon>Agaricomycotina</taxon>
        <taxon>Agaricomycetes</taxon>
        <taxon>Agaricomycetidae</taxon>
        <taxon>Boletales</taxon>
        <taxon>Suillineae</taxon>
        <taxon>Rhizopogonaceae</taxon>
        <taxon>Rhizopogon</taxon>
    </lineage>
</organism>
<dbReference type="InterPro" id="IPR011009">
    <property type="entry name" value="Kinase-like_dom_sf"/>
</dbReference>
<evidence type="ECO:0000313" key="4">
    <source>
        <dbReference type="Proteomes" id="UP000183567"/>
    </source>
</evidence>
<dbReference type="GO" id="GO:0004672">
    <property type="term" value="F:protein kinase activity"/>
    <property type="evidence" value="ECO:0007669"/>
    <property type="project" value="InterPro"/>
</dbReference>
<dbReference type="EMBL" id="LVVM01006247">
    <property type="protein sequence ID" value="OJA08608.1"/>
    <property type="molecule type" value="Genomic_DNA"/>
</dbReference>
<dbReference type="OrthoDB" id="10261782at2759"/>
<dbReference type="SUPFAM" id="SSF56112">
    <property type="entry name" value="Protein kinase-like (PK-like)"/>
    <property type="match status" value="1"/>
</dbReference>
<dbReference type="PANTHER" id="PTHR35204">
    <property type="entry name" value="YALI0A21131P"/>
    <property type="match status" value="1"/>
</dbReference>
<dbReference type="InterPro" id="IPR008266">
    <property type="entry name" value="Tyr_kinase_AS"/>
</dbReference>
<accession>A0A1J8Q5N1</accession>
<dbReference type="PANTHER" id="PTHR35204:SF1">
    <property type="entry name" value="ENTEROTOXIN"/>
    <property type="match status" value="1"/>
</dbReference>
<feature type="non-terminal residue" evidence="3">
    <location>
        <position position="779"/>
    </location>
</feature>